<keyword evidence="2" id="KW-1185">Reference proteome</keyword>
<reference evidence="3" key="2">
    <citation type="submission" date="2025-08" db="UniProtKB">
        <authorList>
            <consortium name="RefSeq"/>
        </authorList>
    </citation>
    <scope>IDENTIFICATION</scope>
    <source>
        <tissue evidence="3">Leaf</tissue>
    </source>
</reference>
<evidence type="ECO:0000313" key="2">
    <source>
        <dbReference type="Proteomes" id="UP000515151"/>
    </source>
</evidence>
<organism evidence="2 3">
    <name type="scientific">Punica granatum</name>
    <name type="common">Pomegranate</name>
    <dbReference type="NCBI Taxonomy" id="22663"/>
    <lineage>
        <taxon>Eukaryota</taxon>
        <taxon>Viridiplantae</taxon>
        <taxon>Streptophyta</taxon>
        <taxon>Embryophyta</taxon>
        <taxon>Tracheophyta</taxon>
        <taxon>Spermatophyta</taxon>
        <taxon>Magnoliopsida</taxon>
        <taxon>eudicotyledons</taxon>
        <taxon>Gunneridae</taxon>
        <taxon>Pentapetalae</taxon>
        <taxon>rosids</taxon>
        <taxon>malvids</taxon>
        <taxon>Myrtales</taxon>
        <taxon>Lythraceae</taxon>
        <taxon>Punica</taxon>
    </lineage>
</organism>
<evidence type="ECO:0000313" key="3">
    <source>
        <dbReference type="RefSeq" id="XP_031392305.1"/>
    </source>
</evidence>
<gene>
    <name evidence="3" type="primary">LOC116204358</name>
</gene>
<feature type="compositionally biased region" description="Low complexity" evidence="1">
    <location>
        <begin position="19"/>
        <end position="31"/>
    </location>
</feature>
<dbReference type="RefSeq" id="XP_031392305.1">
    <property type="nucleotide sequence ID" value="XM_031536445.1"/>
</dbReference>
<dbReference type="Proteomes" id="UP000515151">
    <property type="component" value="Chromosome 1"/>
</dbReference>
<dbReference type="GeneID" id="116204358"/>
<protein>
    <submittedName>
        <fullName evidence="3">Leucine-rich repeat extensin-like protein 3</fullName>
    </submittedName>
</protein>
<evidence type="ECO:0000256" key="1">
    <source>
        <dbReference type="SAM" id="MobiDB-lite"/>
    </source>
</evidence>
<feature type="compositionally biased region" description="Low complexity" evidence="1">
    <location>
        <begin position="54"/>
        <end position="64"/>
    </location>
</feature>
<accession>A0A6P8D6U2</accession>
<proteinExistence type="predicted"/>
<dbReference type="AlphaFoldDB" id="A0A6P8D6U2"/>
<name>A0A6P8D6U2_PUNGR</name>
<sequence>MTTNMAELFALLRGPNCASSSSTPPSGQGPTVDPTSWIPPTQVSENTDAPAPPTTNMAAAHPFTIPIPPPPAPAAVPLPPVAFLASDQVLSAPPPVSMPAPAAVYTVPLPMVFPAPSAPAPAHPQATELPSYSPLQPHTNFPYQAPPPINTTFLEPGTPTQAAQFT</sequence>
<reference evidence="2" key="1">
    <citation type="journal article" date="2020" name="Plant Biotechnol. J.">
        <title>The pomegranate (Punica granatum L.) draft genome dissects genetic divergence between soft- and hard-seeded cultivars.</title>
        <authorList>
            <person name="Luo X."/>
            <person name="Li H."/>
            <person name="Wu Z."/>
            <person name="Yao W."/>
            <person name="Zhao P."/>
            <person name="Cao D."/>
            <person name="Yu H."/>
            <person name="Li K."/>
            <person name="Poudel K."/>
            <person name="Zhao D."/>
            <person name="Zhang F."/>
            <person name="Xia X."/>
            <person name="Chen L."/>
            <person name="Wang Q."/>
            <person name="Jing D."/>
            <person name="Cao S."/>
        </authorList>
    </citation>
    <scope>NUCLEOTIDE SEQUENCE [LARGE SCALE GENOMIC DNA]</scope>
    <source>
        <strain evidence="2">cv. Tunisia</strain>
    </source>
</reference>
<feature type="region of interest" description="Disordered" evidence="1">
    <location>
        <begin position="15"/>
        <end position="65"/>
    </location>
</feature>